<feature type="domain" description="Alpha fucosidase A-like C-terminal" evidence="3">
    <location>
        <begin position="715"/>
        <end position="775"/>
    </location>
</feature>
<dbReference type="PIRSF" id="PIRSF007663">
    <property type="entry name" value="UCP007663"/>
    <property type="match status" value="1"/>
</dbReference>
<organism evidence="5 6">
    <name type="scientific">Mycena albidolilacea</name>
    <dbReference type="NCBI Taxonomy" id="1033008"/>
    <lineage>
        <taxon>Eukaryota</taxon>
        <taxon>Fungi</taxon>
        <taxon>Dikarya</taxon>
        <taxon>Basidiomycota</taxon>
        <taxon>Agaricomycotina</taxon>
        <taxon>Agaricomycetes</taxon>
        <taxon>Agaricomycetidae</taxon>
        <taxon>Agaricales</taxon>
        <taxon>Marasmiineae</taxon>
        <taxon>Mycenaceae</taxon>
        <taxon>Mycena</taxon>
    </lineage>
</organism>
<dbReference type="InterPro" id="IPR016518">
    <property type="entry name" value="Alpha-L-fucosidase"/>
</dbReference>
<keyword evidence="1" id="KW-0732">Signal</keyword>
<dbReference type="AlphaFoldDB" id="A0AAD6ZVD7"/>
<reference evidence="5" key="1">
    <citation type="submission" date="2023-03" db="EMBL/GenBank/DDBJ databases">
        <title>Massive genome expansion in bonnet fungi (Mycena s.s.) driven by repeated elements and novel gene families across ecological guilds.</title>
        <authorList>
            <consortium name="Lawrence Berkeley National Laboratory"/>
            <person name="Harder C.B."/>
            <person name="Miyauchi S."/>
            <person name="Viragh M."/>
            <person name="Kuo A."/>
            <person name="Thoen E."/>
            <person name="Andreopoulos B."/>
            <person name="Lu D."/>
            <person name="Skrede I."/>
            <person name="Drula E."/>
            <person name="Henrissat B."/>
            <person name="Morin E."/>
            <person name="Kohler A."/>
            <person name="Barry K."/>
            <person name="LaButti K."/>
            <person name="Morin E."/>
            <person name="Salamov A."/>
            <person name="Lipzen A."/>
            <person name="Mereny Z."/>
            <person name="Hegedus B."/>
            <person name="Baldrian P."/>
            <person name="Stursova M."/>
            <person name="Weitz H."/>
            <person name="Taylor A."/>
            <person name="Grigoriev I.V."/>
            <person name="Nagy L.G."/>
            <person name="Martin F."/>
            <person name="Kauserud H."/>
        </authorList>
    </citation>
    <scope>NUCLEOTIDE SEQUENCE</scope>
    <source>
        <strain evidence="5">CBHHK002</strain>
    </source>
</reference>
<evidence type="ECO:0000259" key="3">
    <source>
        <dbReference type="Pfam" id="PF21307"/>
    </source>
</evidence>
<dbReference type="Proteomes" id="UP001218218">
    <property type="component" value="Unassembled WGS sequence"/>
</dbReference>
<dbReference type="PANTHER" id="PTHR31084:SF0">
    <property type="entry name" value="ALPHA-L-FUCOSIDASE 2"/>
    <property type="match status" value="1"/>
</dbReference>
<feature type="signal peptide" evidence="1">
    <location>
        <begin position="1"/>
        <end position="18"/>
    </location>
</feature>
<gene>
    <name evidence="5" type="ORF">DFH08DRAFT_963110</name>
</gene>
<dbReference type="InterPro" id="IPR008928">
    <property type="entry name" value="6-hairpin_glycosidase_sf"/>
</dbReference>
<dbReference type="SUPFAM" id="SSF48208">
    <property type="entry name" value="Six-hairpin glycosidases"/>
    <property type="match status" value="1"/>
</dbReference>
<evidence type="ECO:0000259" key="4">
    <source>
        <dbReference type="Pfam" id="PF22124"/>
    </source>
</evidence>
<dbReference type="EMBL" id="JARIHO010000025">
    <property type="protein sequence ID" value="KAJ7342347.1"/>
    <property type="molecule type" value="Genomic_DNA"/>
</dbReference>
<dbReference type="PANTHER" id="PTHR31084">
    <property type="entry name" value="ALPHA-L-FUCOSIDASE 2"/>
    <property type="match status" value="1"/>
</dbReference>
<proteinExistence type="predicted"/>
<dbReference type="GO" id="GO:0004560">
    <property type="term" value="F:alpha-L-fucosidase activity"/>
    <property type="evidence" value="ECO:0007669"/>
    <property type="project" value="InterPro"/>
</dbReference>
<dbReference type="GO" id="GO:0005975">
    <property type="term" value="P:carbohydrate metabolic process"/>
    <property type="evidence" value="ECO:0007669"/>
    <property type="project" value="InterPro"/>
</dbReference>
<feature type="chain" id="PRO_5042110746" evidence="1">
    <location>
        <begin position="19"/>
        <end position="800"/>
    </location>
</feature>
<dbReference type="InterPro" id="IPR054363">
    <property type="entry name" value="GH95_cat"/>
</dbReference>
<evidence type="ECO:0000313" key="6">
    <source>
        <dbReference type="Proteomes" id="UP001218218"/>
    </source>
</evidence>
<dbReference type="InterPro" id="IPR013780">
    <property type="entry name" value="Glyco_hydro_b"/>
</dbReference>
<dbReference type="Pfam" id="PF22124">
    <property type="entry name" value="Glyco_hydro_95_cat"/>
    <property type="match status" value="1"/>
</dbReference>
<feature type="domain" description="Glycosyl hydrolase family 95 catalytic" evidence="4">
    <location>
        <begin position="295"/>
        <end position="713"/>
    </location>
</feature>
<evidence type="ECO:0000259" key="2">
    <source>
        <dbReference type="Pfam" id="PF14498"/>
    </source>
</evidence>
<evidence type="ECO:0000313" key="5">
    <source>
        <dbReference type="EMBL" id="KAJ7342347.1"/>
    </source>
</evidence>
<protein>
    <submittedName>
        <fullName evidence="5">Alpha-L-fucosidase</fullName>
    </submittedName>
</protein>
<feature type="domain" description="Glycosyl hydrolase family 95 N-terminal" evidence="2">
    <location>
        <begin position="27"/>
        <end position="270"/>
    </location>
</feature>
<evidence type="ECO:0000256" key="1">
    <source>
        <dbReference type="SAM" id="SignalP"/>
    </source>
</evidence>
<comment type="caution">
    <text evidence="5">The sequence shown here is derived from an EMBL/GenBank/DDBJ whole genome shotgun (WGS) entry which is preliminary data.</text>
</comment>
<dbReference type="Pfam" id="PF21307">
    <property type="entry name" value="Glyco_hydro_95_C"/>
    <property type="match status" value="1"/>
</dbReference>
<name>A0AAD6ZVD7_9AGAR</name>
<keyword evidence="6" id="KW-1185">Reference proteome</keyword>
<dbReference type="Gene3D" id="2.60.40.1180">
    <property type="entry name" value="Golgi alpha-mannosidase II"/>
    <property type="match status" value="1"/>
</dbReference>
<sequence length="800" mass="86240">MLVLTLALALALTEHVSGAPAASDTTLWFTEPAVNFTTSILLGNGRLGANLYGGVVNERLGLNEDSIWSGSPYDPAPVNCSKNLPMAREFVNQGNYKAAQDFLNINCMGTPAEMGTYQPAGSLLLNFTSGTGEIENYKRQLDLSSSVATVTYTQDNVTFGREVFVSNPAQVIVVHLTASKSEHLSFNASFSTPMMNPSTSFDGTTLVLNAGSYPAYAPVPAGLTYEARLQLVASGGSVKNIQSGSLEKHFTVSKATSVTLFIAIASSFVKYDDISGNPTTKNVGTLAALGNEPDYNVLKAAHVAAYQQLFNRVAFDFGQNESAAALPTDVRAVNFQHTFDPGFVALNLNWGRYLLIGSSWGGAQPPNLQGIWNEDLLPTWNSKFTININLEMNYWGAEVANLADLVEPVVRLIEDVSITGAHMAQVMYNATSTAVGTGAGPGNGAPWMVHHNTDQWRATAPIDSSFYGFWPTGGVFELQTIWEHYLFDPTNTTFVKRVYPLFRGASQFFLETLQVHPNNTDWLVVNPSMSPEKAFETVGGEDISTNLGTTMDNSMLRDLFSQTVTFARILGVDEDLSAQLNAAAARLPPFLIGSGGQLQEWLTDWDSKPSTFSHLSPLYGVYPSHQIGPFLNQTLSKAAETLLVFRGEFNTAGWPTAWRIATWARLLNATHVQNDIKILLSSNNAIWPNLMGKNLIFQIDSNLGALGTILETLLQSQGGEIHLLPAVPTEVASGSFTGLRARGGMLVDAVWSNGILTSANITSTLSVSATVTARLAGSAKTINFQVRAGGRKVLVASDFA</sequence>
<dbReference type="Gene3D" id="2.70.98.50">
    <property type="entry name" value="putative glycoside hydrolase family protein from bacillus halodurans"/>
    <property type="match status" value="1"/>
</dbReference>
<dbReference type="Pfam" id="PF14498">
    <property type="entry name" value="Glyco_hyd_65N_2"/>
    <property type="match status" value="1"/>
</dbReference>
<accession>A0AAD6ZVD7</accession>
<dbReference type="InterPro" id="IPR027414">
    <property type="entry name" value="GH95_N_dom"/>
</dbReference>
<dbReference type="InterPro" id="IPR049053">
    <property type="entry name" value="AFCA-like_C"/>
</dbReference>